<dbReference type="InterPro" id="IPR020603">
    <property type="entry name" value="MraZ_dom"/>
</dbReference>
<keyword evidence="6 7" id="KW-0804">Transcription</keyword>
<organism evidence="9 10">
    <name type="scientific">Neisseria bacilliformis ATCC BAA-1200</name>
    <dbReference type="NCBI Taxonomy" id="888742"/>
    <lineage>
        <taxon>Bacteria</taxon>
        <taxon>Pseudomonadati</taxon>
        <taxon>Pseudomonadota</taxon>
        <taxon>Betaproteobacteria</taxon>
        <taxon>Neisseriales</taxon>
        <taxon>Neisseriaceae</taxon>
        <taxon>Neisseria</taxon>
    </lineage>
</organism>
<dbReference type="PROSITE" id="PS51740">
    <property type="entry name" value="SPOVT_ABRB"/>
    <property type="match status" value="2"/>
</dbReference>
<evidence type="ECO:0000313" key="10">
    <source>
        <dbReference type="Proteomes" id="UP000004105"/>
    </source>
</evidence>
<dbReference type="CDD" id="cd16321">
    <property type="entry name" value="MraZ_C"/>
    <property type="match status" value="1"/>
</dbReference>
<accession>F2BAY3</accession>
<evidence type="ECO:0000256" key="5">
    <source>
        <dbReference type="ARBA" id="ARBA00023125"/>
    </source>
</evidence>
<keyword evidence="2 7" id="KW-0963">Cytoplasm</keyword>
<feature type="domain" description="SpoVT-AbrB" evidence="8">
    <location>
        <begin position="75"/>
        <end position="121"/>
    </location>
</feature>
<dbReference type="AlphaFoldDB" id="F2BAY3"/>
<keyword evidence="9" id="KW-0131">Cell cycle</keyword>
<comment type="subcellular location">
    <subcellularLocation>
        <location evidence="7">Cytoplasm</location>
        <location evidence="7">Nucleoid</location>
    </subcellularLocation>
</comment>
<feature type="domain" description="SpoVT-AbrB" evidence="8">
    <location>
        <begin position="151"/>
        <end position="194"/>
    </location>
</feature>
<keyword evidence="9" id="KW-0132">Cell division</keyword>
<dbReference type="PANTHER" id="PTHR34701:SF1">
    <property type="entry name" value="TRANSCRIPTIONAL REGULATOR MRAZ"/>
    <property type="match status" value="1"/>
</dbReference>
<keyword evidence="3" id="KW-0677">Repeat</keyword>
<comment type="caution">
    <text evidence="9">The sequence shown here is derived from an EMBL/GenBank/DDBJ whole genome shotgun (WGS) entry which is preliminary data.</text>
</comment>
<dbReference type="Gene3D" id="3.40.1550.20">
    <property type="entry name" value="Transcriptional regulator MraZ domain"/>
    <property type="match status" value="1"/>
</dbReference>
<evidence type="ECO:0000256" key="6">
    <source>
        <dbReference type="ARBA" id="ARBA00023163"/>
    </source>
</evidence>
<dbReference type="GO" id="GO:0003700">
    <property type="term" value="F:DNA-binding transcription factor activity"/>
    <property type="evidence" value="ECO:0007669"/>
    <property type="project" value="UniProtKB-UniRule"/>
</dbReference>
<sequence length="221" mass="25608">MRQADRWRHTAAAYMQVFVISLYKWLLRRLFCRRCGLTLPAIFFIVRTEWGEVAQSVSVFPEKQIFRRVFMFGGIHDLNIDSKGRLAVPAKFRDLLLRKYTPALVATLESRERLLLYPESVWEQEAQRLMAANVAGNAKLSAWRDLLLNNAEVMEMDAAGRILLPAGLRRKVMLDKEVSLTGRVNRLELWDREKFHAKDDAALDIDPEELDFELGQIGFQL</sequence>
<dbReference type="GO" id="GO:2000143">
    <property type="term" value="P:negative regulation of DNA-templated transcription initiation"/>
    <property type="evidence" value="ECO:0007669"/>
    <property type="project" value="TreeGrafter"/>
</dbReference>
<evidence type="ECO:0000256" key="7">
    <source>
        <dbReference type="HAMAP-Rule" id="MF_01008"/>
    </source>
</evidence>
<protein>
    <recommendedName>
        <fullName evidence="1 7">Transcriptional regulator MraZ</fullName>
    </recommendedName>
</protein>
<comment type="subunit">
    <text evidence="7">Forms oligomers.</text>
</comment>
<gene>
    <name evidence="7 9" type="primary">mraZ</name>
    <name evidence="9" type="ORF">HMPREF9123_0885</name>
</gene>
<evidence type="ECO:0000256" key="4">
    <source>
        <dbReference type="ARBA" id="ARBA00023015"/>
    </source>
</evidence>
<keyword evidence="5 7" id="KW-0238">DNA-binding</keyword>
<dbReference type="InterPro" id="IPR035644">
    <property type="entry name" value="MraZ_C"/>
</dbReference>
<dbReference type="PANTHER" id="PTHR34701">
    <property type="entry name" value="TRANSCRIPTIONAL REGULATOR MRAZ"/>
    <property type="match status" value="1"/>
</dbReference>
<dbReference type="CDD" id="cd16320">
    <property type="entry name" value="MraZ_N"/>
    <property type="match status" value="1"/>
</dbReference>
<dbReference type="HAMAP" id="MF_01008">
    <property type="entry name" value="MraZ"/>
    <property type="match status" value="1"/>
</dbReference>
<evidence type="ECO:0000313" key="9">
    <source>
        <dbReference type="EMBL" id="EGF11393.1"/>
    </source>
</evidence>
<dbReference type="STRING" id="267212.GCA_001063965_01197"/>
<dbReference type="HOGENOM" id="CLU_107907_2_2_4"/>
<dbReference type="GO" id="GO:0051301">
    <property type="term" value="P:cell division"/>
    <property type="evidence" value="ECO:0007669"/>
    <property type="project" value="UniProtKB-KW"/>
</dbReference>
<keyword evidence="4 7" id="KW-0805">Transcription regulation</keyword>
<dbReference type="Pfam" id="PF02381">
    <property type="entry name" value="MraZ"/>
    <property type="match status" value="2"/>
</dbReference>
<evidence type="ECO:0000259" key="8">
    <source>
        <dbReference type="PROSITE" id="PS51740"/>
    </source>
</evidence>
<dbReference type="SUPFAM" id="SSF89447">
    <property type="entry name" value="AbrB/MazE/MraZ-like"/>
    <property type="match status" value="1"/>
</dbReference>
<dbReference type="Proteomes" id="UP000004105">
    <property type="component" value="Unassembled WGS sequence"/>
</dbReference>
<reference evidence="9 10" key="1">
    <citation type="submission" date="2011-02" db="EMBL/GenBank/DDBJ databases">
        <authorList>
            <person name="Muzny D."/>
            <person name="Qin X."/>
            <person name="Deng J."/>
            <person name="Jiang H."/>
            <person name="Liu Y."/>
            <person name="Qu J."/>
            <person name="Song X.-Z."/>
            <person name="Zhang L."/>
            <person name="Thornton R."/>
            <person name="Coyle M."/>
            <person name="Francisco L."/>
            <person name="Jackson L."/>
            <person name="Javaid M."/>
            <person name="Korchina V."/>
            <person name="Kovar C."/>
            <person name="Mata R."/>
            <person name="Mathew T."/>
            <person name="Ngo R."/>
            <person name="Nguyen L."/>
            <person name="Nguyen N."/>
            <person name="Okwuonu G."/>
            <person name="Ongeri F."/>
            <person name="Pham C."/>
            <person name="Simmons D."/>
            <person name="Wilczek-Boney K."/>
            <person name="Hale W."/>
            <person name="Jakkamsetti A."/>
            <person name="Pham P."/>
            <person name="Ruth R."/>
            <person name="San Lucas F."/>
            <person name="Warren J."/>
            <person name="Zhang J."/>
            <person name="Zhao Z."/>
            <person name="Zhou C."/>
            <person name="Zhu D."/>
            <person name="Lee S."/>
            <person name="Bess C."/>
            <person name="Blankenburg K."/>
            <person name="Forbes L."/>
            <person name="Fu Q."/>
            <person name="Gubbala S."/>
            <person name="Hirani K."/>
            <person name="Jayaseelan J.C."/>
            <person name="Lara F."/>
            <person name="Munidasa M."/>
            <person name="Palculict T."/>
            <person name="Patil S."/>
            <person name="Pu L.-L."/>
            <person name="Saada N."/>
            <person name="Tang L."/>
            <person name="Weissenberger G."/>
            <person name="Zhu Y."/>
            <person name="Hemphill L."/>
            <person name="Shang Y."/>
            <person name="Youmans B."/>
            <person name="Ayvaz T."/>
            <person name="Ross M."/>
            <person name="Santibanez J."/>
            <person name="Aqrawi P."/>
            <person name="Gross S."/>
            <person name="Joshi V."/>
            <person name="Fowler G."/>
            <person name="Nazareth L."/>
            <person name="Reid J."/>
            <person name="Worley K."/>
            <person name="Petrosino J."/>
            <person name="Highlander S."/>
            <person name="Gibbs R."/>
        </authorList>
    </citation>
    <scope>NUCLEOTIDE SEQUENCE [LARGE SCALE GENOMIC DNA]</scope>
    <source>
        <strain evidence="9 10">ATCC BAA-1200</strain>
    </source>
</reference>
<dbReference type="InterPro" id="IPR035642">
    <property type="entry name" value="MraZ_N"/>
</dbReference>
<dbReference type="InterPro" id="IPR038619">
    <property type="entry name" value="MraZ_sf"/>
</dbReference>
<dbReference type="EMBL" id="AFAY01000018">
    <property type="protein sequence ID" value="EGF11393.1"/>
    <property type="molecule type" value="Genomic_DNA"/>
</dbReference>
<dbReference type="GO" id="GO:0009295">
    <property type="term" value="C:nucleoid"/>
    <property type="evidence" value="ECO:0007669"/>
    <property type="project" value="UniProtKB-SubCell"/>
</dbReference>
<dbReference type="GO" id="GO:0005737">
    <property type="term" value="C:cytoplasm"/>
    <property type="evidence" value="ECO:0007669"/>
    <property type="project" value="UniProtKB-UniRule"/>
</dbReference>
<comment type="similarity">
    <text evidence="7">Belongs to the MraZ family.</text>
</comment>
<evidence type="ECO:0000256" key="1">
    <source>
        <dbReference type="ARBA" id="ARBA00013860"/>
    </source>
</evidence>
<evidence type="ECO:0000256" key="2">
    <source>
        <dbReference type="ARBA" id="ARBA00022490"/>
    </source>
</evidence>
<name>F2BAY3_9NEIS</name>
<keyword evidence="10" id="KW-1185">Reference proteome</keyword>
<dbReference type="InterPro" id="IPR003444">
    <property type="entry name" value="MraZ"/>
</dbReference>
<dbReference type="GO" id="GO:0000976">
    <property type="term" value="F:transcription cis-regulatory region binding"/>
    <property type="evidence" value="ECO:0007669"/>
    <property type="project" value="TreeGrafter"/>
</dbReference>
<dbReference type="InterPro" id="IPR007159">
    <property type="entry name" value="SpoVT-AbrB_dom"/>
</dbReference>
<proteinExistence type="inferred from homology"/>
<dbReference type="InterPro" id="IPR037914">
    <property type="entry name" value="SpoVT-AbrB_sf"/>
</dbReference>
<evidence type="ECO:0000256" key="3">
    <source>
        <dbReference type="ARBA" id="ARBA00022737"/>
    </source>
</evidence>